<protein>
    <submittedName>
        <fullName evidence="3">DUF2530 domain-containing protein</fullName>
    </submittedName>
</protein>
<keyword evidence="4" id="KW-1185">Reference proteome</keyword>
<feature type="region of interest" description="Disordered" evidence="1">
    <location>
        <begin position="77"/>
        <end position="101"/>
    </location>
</feature>
<dbReference type="EMBL" id="CP101989">
    <property type="protein sequence ID" value="UUI65901.1"/>
    <property type="molecule type" value="Genomic_DNA"/>
</dbReference>
<feature type="transmembrane region" description="Helical" evidence="2">
    <location>
        <begin position="53"/>
        <end position="72"/>
    </location>
</feature>
<evidence type="ECO:0000313" key="4">
    <source>
        <dbReference type="Proteomes" id="UP001317322"/>
    </source>
</evidence>
<keyword evidence="2" id="KW-0812">Transmembrane</keyword>
<keyword evidence="2" id="KW-1133">Transmembrane helix</keyword>
<accession>A0ABY5KAC5</accession>
<evidence type="ECO:0000313" key="3">
    <source>
        <dbReference type="EMBL" id="UUI65901.1"/>
    </source>
</evidence>
<name>A0ABY5KAC5_9CELL</name>
<dbReference type="Pfam" id="PF10745">
    <property type="entry name" value="DUF2530"/>
    <property type="match status" value="1"/>
</dbReference>
<keyword evidence="2" id="KW-0472">Membrane</keyword>
<sequence>MPSVVHTLMHPHRTPPPPIDVDLARVMGSGTTLWGAALVVTGVLSWLGVAPATWVWVCGAGVALGVVGVLWARHNGRLSSDGTGAMIRPGDEDPGAPTILG</sequence>
<proteinExistence type="predicted"/>
<dbReference type="RefSeq" id="WP_227563983.1">
    <property type="nucleotide sequence ID" value="NZ_CP101989.1"/>
</dbReference>
<dbReference type="InterPro" id="IPR019681">
    <property type="entry name" value="DUF2530"/>
</dbReference>
<reference evidence="3 4" key="1">
    <citation type="submission" date="2022-07" db="EMBL/GenBank/DDBJ databases">
        <title>Novel species in genus cellulomonas.</title>
        <authorList>
            <person name="Ye L."/>
        </authorList>
    </citation>
    <scope>NUCLEOTIDE SEQUENCE [LARGE SCALE GENOMIC DNA]</scope>
    <source>
        <strain evidence="4">zg-Y908</strain>
    </source>
</reference>
<organism evidence="3 4">
    <name type="scientific">Cellulomonas wangsupingiae</name>
    <dbReference type="NCBI Taxonomy" id="2968085"/>
    <lineage>
        <taxon>Bacteria</taxon>
        <taxon>Bacillati</taxon>
        <taxon>Actinomycetota</taxon>
        <taxon>Actinomycetes</taxon>
        <taxon>Micrococcales</taxon>
        <taxon>Cellulomonadaceae</taxon>
        <taxon>Cellulomonas</taxon>
    </lineage>
</organism>
<feature type="transmembrane region" description="Helical" evidence="2">
    <location>
        <begin position="23"/>
        <end position="47"/>
    </location>
</feature>
<evidence type="ECO:0000256" key="1">
    <source>
        <dbReference type="SAM" id="MobiDB-lite"/>
    </source>
</evidence>
<dbReference type="Proteomes" id="UP001317322">
    <property type="component" value="Chromosome"/>
</dbReference>
<gene>
    <name evidence="3" type="ORF">NP075_03970</name>
</gene>
<evidence type="ECO:0000256" key="2">
    <source>
        <dbReference type="SAM" id="Phobius"/>
    </source>
</evidence>